<dbReference type="InterPro" id="IPR036259">
    <property type="entry name" value="MFS_trans_sf"/>
</dbReference>
<evidence type="ECO:0000256" key="3">
    <source>
        <dbReference type="ARBA" id="ARBA00022606"/>
    </source>
</evidence>
<evidence type="ECO:0000313" key="12">
    <source>
        <dbReference type="Proteomes" id="UP001652621"/>
    </source>
</evidence>
<keyword evidence="5" id="KW-0552">Olfaction</keyword>
<feature type="transmembrane region" description="Helical" evidence="10">
    <location>
        <begin position="180"/>
        <end position="201"/>
    </location>
</feature>
<feature type="transmembrane region" description="Helical" evidence="10">
    <location>
        <begin position="650"/>
        <end position="673"/>
    </location>
</feature>
<dbReference type="Gene3D" id="1.20.1250.20">
    <property type="entry name" value="MFS general substrate transporter like domains"/>
    <property type="match status" value="2"/>
</dbReference>
<evidence type="ECO:0000259" key="11">
    <source>
        <dbReference type="PROSITE" id="PS50850"/>
    </source>
</evidence>
<proteinExistence type="predicted"/>
<evidence type="ECO:0000256" key="1">
    <source>
        <dbReference type="ARBA" id="ARBA00004651"/>
    </source>
</evidence>
<evidence type="ECO:0000256" key="4">
    <source>
        <dbReference type="ARBA" id="ARBA00022692"/>
    </source>
</evidence>
<evidence type="ECO:0000256" key="7">
    <source>
        <dbReference type="ARBA" id="ARBA00023136"/>
    </source>
</evidence>
<feature type="transmembrane region" description="Helical" evidence="10">
    <location>
        <begin position="427"/>
        <end position="450"/>
    </location>
</feature>
<feature type="transmembrane region" description="Helical" evidence="10">
    <location>
        <begin position="68"/>
        <end position="88"/>
    </location>
</feature>
<feature type="transmembrane region" description="Helical" evidence="10">
    <location>
        <begin position="594"/>
        <end position="613"/>
    </location>
</feature>
<protein>
    <submittedName>
        <fullName evidence="13">Sialin-like</fullName>
    </submittedName>
</protein>
<evidence type="ECO:0000256" key="10">
    <source>
        <dbReference type="SAM" id="Phobius"/>
    </source>
</evidence>
<evidence type="ECO:0000313" key="13">
    <source>
        <dbReference type="RefSeq" id="XP_058981924.1"/>
    </source>
</evidence>
<dbReference type="InterPro" id="IPR004117">
    <property type="entry name" value="7tm6_olfct_rcpt"/>
</dbReference>
<dbReference type="InterPro" id="IPR050382">
    <property type="entry name" value="MFS_Na/Anion_cotransporter"/>
</dbReference>
<gene>
    <name evidence="13" type="primary">LOC101893499</name>
</gene>
<dbReference type="GeneID" id="101893499"/>
<feature type="transmembrane region" description="Helical" evidence="10">
    <location>
        <begin position="38"/>
        <end position="56"/>
    </location>
</feature>
<organism evidence="12 13">
    <name type="scientific">Musca domestica</name>
    <name type="common">House fly</name>
    <dbReference type="NCBI Taxonomy" id="7370"/>
    <lineage>
        <taxon>Eukaryota</taxon>
        <taxon>Metazoa</taxon>
        <taxon>Ecdysozoa</taxon>
        <taxon>Arthropoda</taxon>
        <taxon>Hexapoda</taxon>
        <taxon>Insecta</taxon>
        <taxon>Pterygota</taxon>
        <taxon>Neoptera</taxon>
        <taxon>Endopterygota</taxon>
        <taxon>Diptera</taxon>
        <taxon>Brachycera</taxon>
        <taxon>Muscomorpha</taxon>
        <taxon>Muscoidea</taxon>
        <taxon>Muscidae</taxon>
        <taxon>Musca</taxon>
    </lineage>
</organism>
<evidence type="ECO:0000256" key="2">
    <source>
        <dbReference type="ARBA" id="ARBA00022475"/>
    </source>
</evidence>
<dbReference type="PROSITE" id="PS50850">
    <property type="entry name" value="MFS"/>
    <property type="match status" value="1"/>
</dbReference>
<dbReference type="SUPFAM" id="SSF103473">
    <property type="entry name" value="MFS general substrate transporter"/>
    <property type="match status" value="1"/>
</dbReference>
<keyword evidence="4 10" id="KW-0812">Transmembrane</keyword>
<evidence type="ECO:0000256" key="5">
    <source>
        <dbReference type="ARBA" id="ARBA00022725"/>
    </source>
</evidence>
<keyword evidence="2" id="KW-1003">Cell membrane</keyword>
<dbReference type="PANTHER" id="PTHR11662:SF79">
    <property type="entry name" value="NA[+]-DEPENDENT INORGANIC PHOSPHATE COTRANSPORTER, ISOFORM A"/>
    <property type="match status" value="1"/>
</dbReference>
<keyword evidence="3" id="KW-0716">Sensory transduction</keyword>
<dbReference type="InterPro" id="IPR020846">
    <property type="entry name" value="MFS_dom"/>
</dbReference>
<feature type="transmembrane region" description="Helical" evidence="10">
    <location>
        <begin position="561"/>
        <end position="582"/>
    </location>
</feature>
<evidence type="ECO:0000256" key="6">
    <source>
        <dbReference type="ARBA" id="ARBA00022989"/>
    </source>
</evidence>
<feature type="transmembrane region" description="Helical" evidence="10">
    <location>
        <begin position="299"/>
        <end position="319"/>
    </location>
</feature>
<sequence length="756" mass="85393">MTHRQSDRFKAIVRITKICADICGANVLEHDYRINVRTVLVFVIIILTFVFMSYTIYDGFFVQGDWKIILQVLSIGAGTLVQGFVKLLNCIQQQENFRFLIGELYDIYEEYELKHTGYQRHLNKGIHLLSYIMKLCAFIAVLLVIGMAAVTVVRSLVFDVNQVIVQCLIPGVDHTTPRGFFLTCIVQISFIAVGGFGFYAGDMAFFTPITQIVTFQGILRCKMFDLNEVLEKDGEENVKKSTEMLKEVIKFHQRYMVFLTVTQDTYFLVILVQIATYSTGIICTIFCVLLGAWPGGYVYMIYCFVMMYVYCGVGTLVEVTTIPENLKKFHWNEREQALALGSFFWTHWITQIPGGILSRRYGTKLVFGLSNVISCWICFLIPYACFLDFNALLVARMLQGLLTGLSWPAMHNMTAKWIPPNERSKFITAYFGSAVGLALAYPLFACVIHWASWIWVFHITGIVGTIWWFAWLYFVYDTPAEHPRISRKELQHIQSALGNAIQSGHNLKTPWLAIFTSRPVWMNVIGQWAGAWSIFTVMTQAPTYFKIIHNWDIRATGVFSGFPHILRMFFAYSFSLFADYLLRNNKMSRTNVRKLATGICCIPNAIMMAALAFFGTNRILAITFISLAITFQGSGTSGPLSSMVDIAPNFAGIISGICGTIGSMPGFISAYIVGVVTFNNQTFEAWRNVFLITAGVLFLCGTLYLLFADSSLQPWNDGYSQSVECGKHDNDNDIEAEESSTIENNTLMDKSIGQNN</sequence>
<feature type="transmembrane region" description="Helical" evidence="10">
    <location>
        <begin position="266"/>
        <end position="293"/>
    </location>
</feature>
<keyword evidence="9" id="KW-0807">Transducer</keyword>
<dbReference type="InterPro" id="IPR011701">
    <property type="entry name" value="MFS"/>
</dbReference>
<accession>A0ABM3V817</accession>
<dbReference type="Proteomes" id="UP001652621">
    <property type="component" value="Unplaced"/>
</dbReference>
<name>A0ABM3V817_MUSDO</name>
<feature type="transmembrane region" description="Helical" evidence="10">
    <location>
        <begin position="456"/>
        <end position="476"/>
    </location>
</feature>
<dbReference type="RefSeq" id="XP_058981924.1">
    <property type="nucleotide sequence ID" value="XM_059125941.1"/>
</dbReference>
<evidence type="ECO:0000256" key="9">
    <source>
        <dbReference type="ARBA" id="ARBA00023224"/>
    </source>
</evidence>
<dbReference type="Pfam" id="PF02949">
    <property type="entry name" value="7tm_6"/>
    <property type="match status" value="1"/>
</dbReference>
<feature type="transmembrane region" description="Helical" evidence="10">
    <location>
        <begin position="685"/>
        <end position="707"/>
    </location>
</feature>
<feature type="transmembrane region" description="Helical" evidence="10">
    <location>
        <begin position="520"/>
        <end position="541"/>
    </location>
</feature>
<evidence type="ECO:0000256" key="8">
    <source>
        <dbReference type="ARBA" id="ARBA00023170"/>
    </source>
</evidence>
<dbReference type="Pfam" id="PF07690">
    <property type="entry name" value="MFS_1"/>
    <property type="match status" value="1"/>
</dbReference>
<feature type="transmembrane region" description="Helical" evidence="10">
    <location>
        <begin position="365"/>
        <end position="383"/>
    </location>
</feature>
<comment type="subcellular location">
    <subcellularLocation>
        <location evidence="1">Cell membrane</location>
        <topology evidence="1">Multi-pass membrane protein</topology>
    </subcellularLocation>
</comment>
<keyword evidence="8" id="KW-0675">Receptor</keyword>
<keyword evidence="6 10" id="KW-1133">Transmembrane helix</keyword>
<feature type="transmembrane region" description="Helical" evidence="10">
    <location>
        <begin position="128"/>
        <end position="153"/>
    </location>
</feature>
<reference evidence="13" key="1">
    <citation type="submission" date="2025-08" db="UniProtKB">
        <authorList>
            <consortium name="RefSeq"/>
        </authorList>
    </citation>
    <scope>IDENTIFICATION</scope>
    <source>
        <strain evidence="13">Aabys</strain>
        <tissue evidence="13">Whole body</tissue>
    </source>
</reference>
<feature type="domain" description="Major facilitator superfamily (MFS) profile" evidence="11">
    <location>
        <begin position="284"/>
        <end position="712"/>
    </location>
</feature>
<dbReference type="PANTHER" id="PTHR11662">
    <property type="entry name" value="SOLUTE CARRIER FAMILY 17"/>
    <property type="match status" value="1"/>
</dbReference>
<keyword evidence="7 10" id="KW-0472">Membrane</keyword>
<feature type="transmembrane region" description="Helical" evidence="10">
    <location>
        <begin position="619"/>
        <end position="638"/>
    </location>
</feature>
<keyword evidence="12" id="KW-1185">Reference proteome</keyword>